<dbReference type="RefSeq" id="XP_020076343.1">
    <property type="nucleotide sequence ID" value="XM_020223743.1"/>
</dbReference>
<name>A0A1E4RJ65_9ASCO</name>
<feature type="region of interest" description="Disordered" evidence="1">
    <location>
        <begin position="609"/>
        <end position="631"/>
    </location>
</feature>
<dbReference type="PANTHER" id="PTHR37988:SF1">
    <property type="entry name" value="UPF0592 MEMBRANE PROTEIN C7D4.03C"/>
    <property type="match status" value="1"/>
</dbReference>
<reference evidence="3" key="1">
    <citation type="submission" date="2016-05" db="EMBL/GenBank/DDBJ databases">
        <title>Comparative genomics of biotechnologically important yeasts.</title>
        <authorList>
            <consortium name="DOE Joint Genome Institute"/>
            <person name="Riley R."/>
            <person name="Haridas S."/>
            <person name="Wolfe K.H."/>
            <person name="Lopes M.R."/>
            <person name="Hittinger C.T."/>
            <person name="Goker M."/>
            <person name="Salamov A."/>
            <person name="Wisecaver J."/>
            <person name="Long T.M."/>
            <person name="Aerts A.L."/>
            <person name="Barry K."/>
            <person name="Choi C."/>
            <person name="Clum A."/>
            <person name="Coughlan A.Y."/>
            <person name="Deshpande S."/>
            <person name="Douglass A.P."/>
            <person name="Hanson S.J."/>
            <person name="Klenk H.-P."/>
            <person name="Labutti K."/>
            <person name="Lapidus A."/>
            <person name="Lindquist E."/>
            <person name="Lipzen A."/>
            <person name="Meier-Kolthoff J.P."/>
            <person name="Ohm R.A."/>
            <person name="Otillar R.P."/>
            <person name="Pangilinan J."/>
            <person name="Peng Y."/>
            <person name="Rokas A."/>
            <person name="Rosa C.A."/>
            <person name="Scheuner C."/>
            <person name="Sibirny A.A."/>
            <person name="Slot J.C."/>
            <person name="Stielow J.B."/>
            <person name="Sun H."/>
            <person name="Kurtzman C.P."/>
            <person name="Blackwell M."/>
            <person name="Grigoriev I.V."/>
            <person name="Jeffries T.W."/>
        </authorList>
    </citation>
    <scope>NUCLEOTIDE SEQUENCE [LARGE SCALE GENOMIC DNA]</scope>
    <source>
        <strain evidence="3">NRRL Y-1933</strain>
    </source>
</reference>
<organism evidence="2 3">
    <name type="scientific">Hyphopichia burtonii NRRL Y-1933</name>
    <dbReference type="NCBI Taxonomy" id="984485"/>
    <lineage>
        <taxon>Eukaryota</taxon>
        <taxon>Fungi</taxon>
        <taxon>Dikarya</taxon>
        <taxon>Ascomycota</taxon>
        <taxon>Saccharomycotina</taxon>
        <taxon>Pichiomycetes</taxon>
        <taxon>Debaryomycetaceae</taxon>
        <taxon>Hyphopichia</taxon>
    </lineage>
</organism>
<keyword evidence="3" id="KW-1185">Reference proteome</keyword>
<evidence type="ECO:0000313" key="3">
    <source>
        <dbReference type="Proteomes" id="UP000095085"/>
    </source>
</evidence>
<dbReference type="AlphaFoldDB" id="A0A1E4RJ65"/>
<evidence type="ECO:0000313" key="2">
    <source>
        <dbReference type="EMBL" id="ODV67276.1"/>
    </source>
</evidence>
<feature type="region of interest" description="Disordered" evidence="1">
    <location>
        <begin position="648"/>
        <end position="693"/>
    </location>
</feature>
<feature type="compositionally biased region" description="Low complexity" evidence="1">
    <location>
        <begin position="722"/>
        <end position="745"/>
    </location>
</feature>
<dbReference type="STRING" id="984485.A0A1E4RJ65"/>
<feature type="compositionally biased region" description="Polar residues" evidence="1">
    <location>
        <begin position="648"/>
        <end position="672"/>
    </location>
</feature>
<evidence type="ECO:0000256" key="1">
    <source>
        <dbReference type="SAM" id="MobiDB-lite"/>
    </source>
</evidence>
<feature type="compositionally biased region" description="Polar residues" evidence="1">
    <location>
        <begin position="609"/>
        <end position="622"/>
    </location>
</feature>
<dbReference type="OrthoDB" id="296767at2759"/>
<protein>
    <submittedName>
        <fullName evidence="2">DUF1765-domain-containing protein</fullName>
    </submittedName>
</protein>
<dbReference type="GeneID" id="30998292"/>
<proteinExistence type="predicted"/>
<feature type="compositionally biased region" description="Polar residues" evidence="1">
    <location>
        <begin position="684"/>
        <end position="693"/>
    </location>
</feature>
<sequence length="944" mass="109149">DKLIKSLLKRYKKLEVDLTKFNSKQNGILKTNILRTTLLPFLRNSSLSNNLPNDSKIYTSLISISTTNLLKWWKSLLLSLSPSSRHQISSTDRNAYLECISRIIARKEWNHIDSEIYSHYQNLLIETLDFSLGKLQTLKMVPVSISAFVGKVFAYCFFHLPNVNNALLFLLNVKQTTFESIKTIPCDDLGSLYSCFPKSLHWLINFNGMNIPNDKKNFINCIPPPKHPVEGISDPNGSWVRRWCSSDSDVFNSFFRHYISIIQLKLSNFEILDSSILLNCPGFNVILSHIQQIFNVSITRISKNNSLNKIGSSNFPIPFNQNKKQPSQDDVYYDSIIKLLKTLRDVNYSNFFLNNELIKMIDDILINITKSINVYDYSKNSLVLNIFYEFVNHIFDNSIINWEFWLSCTYMMITNTDHVQTLLKNLAFLFNIWDMIPETLSLNYLNSNEPYLVWLKNPNHSFKTNFINWLISNEIWNKLFIHWHPIVRSYYIKLIIWRVIGINNFENSNSIQITKKIEMKLNLSHQNLKIYFNSNKRKLDFTPDNPLVNRKFGILPTNLKTELLIINDQSQEVSPAAFGKPSELRKSHPFEVFDEAIYSCSSLPAVNSSQSNIDSAPSSTPGSPEKIPRNNSFVNSIGKLFKMLSSDESSSTDIKQSPQKNRLSNRNSIYSKSNDDMSKLYPPSKNNFSLKNKRNSVSLTSLSTAYSNKSRSSSPSIMSYQSTPTSITDFSTDSSLSDSSSELSDQLNHTNSNKNEALNQPPELFKIPPEIIRPFYKFEIIIDNASINNKFQIMQITNSNMNKFVHSENHHNFPMRPKIPSVSIFLNADSYSKFYISTENILISNSNQYNEEEFEDVENFVNDFNSTFKQVIKWNNLGKSLNEWNSVIDEFEKYLVNKVEIDEFSYLQSTNDKSFDIINEREYFKKIIPFLPVDSINEFKLLNA</sequence>
<feature type="compositionally biased region" description="Polar residues" evidence="1">
    <location>
        <begin position="705"/>
        <end position="721"/>
    </location>
</feature>
<feature type="non-terminal residue" evidence="2">
    <location>
        <position position="944"/>
    </location>
</feature>
<feature type="compositionally biased region" description="Polar residues" evidence="1">
    <location>
        <begin position="746"/>
        <end position="758"/>
    </location>
</feature>
<dbReference type="Pfam" id="PF08578">
    <property type="entry name" value="DUF1765"/>
    <property type="match status" value="1"/>
</dbReference>
<gene>
    <name evidence="2" type="ORF">HYPBUDRAFT_84922</name>
</gene>
<dbReference type="EMBL" id="KV454541">
    <property type="protein sequence ID" value="ODV67276.1"/>
    <property type="molecule type" value="Genomic_DNA"/>
</dbReference>
<dbReference type="InterPro" id="IPR013887">
    <property type="entry name" value="UPF0592"/>
</dbReference>
<feature type="non-terminal residue" evidence="2">
    <location>
        <position position="1"/>
    </location>
</feature>
<dbReference type="Proteomes" id="UP000095085">
    <property type="component" value="Unassembled WGS sequence"/>
</dbReference>
<feature type="region of interest" description="Disordered" evidence="1">
    <location>
        <begin position="705"/>
        <end position="761"/>
    </location>
</feature>
<dbReference type="PANTHER" id="PTHR37988">
    <property type="entry name" value="UPF0592 MEMBRANE PROTEIN C7D4.03C"/>
    <property type="match status" value="1"/>
</dbReference>
<accession>A0A1E4RJ65</accession>